<dbReference type="Proteomes" id="UP000256763">
    <property type="component" value="Unassembled WGS sequence"/>
</dbReference>
<dbReference type="RefSeq" id="WP_220359309.1">
    <property type="nucleotide sequence ID" value="NZ_NFZW01000004.1"/>
</dbReference>
<name>A0A3E0WYT7_9GAMM</name>
<keyword evidence="2" id="KW-1185">Reference proteome</keyword>
<reference evidence="2" key="1">
    <citation type="submission" date="2017-05" db="EMBL/GenBank/DDBJ databases">
        <authorList>
            <person name="Sharma S."/>
            <person name="Sidhu C."/>
            <person name="Pinnaka A.K."/>
        </authorList>
    </citation>
    <scope>NUCLEOTIDE SEQUENCE [LARGE SCALE GENOMIC DNA]</scope>
    <source>
        <strain evidence="2">AK93</strain>
    </source>
</reference>
<evidence type="ECO:0000313" key="1">
    <source>
        <dbReference type="EMBL" id="RFA38200.1"/>
    </source>
</evidence>
<feature type="non-terminal residue" evidence="1">
    <location>
        <position position="191"/>
    </location>
</feature>
<dbReference type="AlphaFoldDB" id="A0A3E0WYT7"/>
<evidence type="ECO:0000313" key="2">
    <source>
        <dbReference type="Proteomes" id="UP000256763"/>
    </source>
</evidence>
<comment type="caution">
    <text evidence="1">The sequence shown here is derived from an EMBL/GenBank/DDBJ whole genome shotgun (WGS) entry which is preliminary data.</text>
</comment>
<organism evidence="1 2">
    <name type="scientific">Alkalilimnicola ehrlichii</name>
    <dbReference type="NCBI Taxonomy" id="351052"/>
    <lineage>
        <taxon>Bacteria</taxon>
        <taxon>Pseudomonadati</taxon>
        <taxon>Pseudomonadota</taxon>
        <taxon>Gammaproteobacteria</taxon>
        <taxon>Chromatiales</taxon>
        <taxon>Ectothiorhodospiraceae</taxon>
        <taxon>Alkalilimnicola</taxon>
    </lineage>
</organism>
<gene>
    <name evidence="1" type="ORF">CAL65_04980</name>
</gene>
<protein>
    <submittedName>
        <fullName evidence="1">Uncharacterized protein</fullName>
    </submittedName>
</protein>
<accession>A0A3E0WYT7</accession>
<proteinExistence type="predicted"/>
<dbReference type="EMBL" id="NFZW01000004">
    <property type="protein sequence ID" value="RFA38200.1"/>
    <property type="molecule type" value="Genomic_DNA"/>
</dbReference>
<sequence>MQLQINGGRAHPELRTPVAGQGLQPVMTAPVEDAAFASATAPAERQLLLARIALGKLLETRPPEPTDVRTRVQVLLPPEASSRGRQLTQEAVWETLVEAFPATAAYAWGFTRTATGGVQALIDCLAPEAEEENWQQLILLGADSLLDARTVLALAQANRIMTAGAGQGIVPGEAAGAVALTRTPGAQPVRA</sequence>